<dbReference type="NCBIfam" id="TIGR02384">
    <property type="entry name" value="RelB_DinJ"/>
    <property type="match status" value="1"/>
</dbReference>
<dbReference type="Pfam" id="PF04221">
    <property type="entry name" value="RelB"/>
    <property type="match status" value="1"/>
</dbReference>
<dbReference type="InterPro" id="IPR013321">
    <property type="entry name" value="Arc_rbn_hlx_hlx"/>
</dbReference>
<comment type="caution">
    <text evidence="1">The sequence shown here is derived from an EMBL/GenBank/DDBJ whole genome shotgun (WGS) entry which is preliminary data.</text>
</comment>
<reference evidence="1 2" key="1">
    <citation type="journal article" date="2013" name="PLoS ONE">
        <title>Lactobacillus paracasei comparative genomics: towards species pan-genome definition and exploitation of diversity.</title>
        <authorList>
            <person name="Smokvina T."/>
            <person name="Wels M."/>
            <person name="Polka J."/>
            <person name="Chervaux C."/>
            <person name="Brisse S."/>
            <person name="Boekhorst J."/>
            <person name="van Hylckama Vlieg J.E."/>
            <person name="Siezen R.J."/>
        </authorList>
    </citation>
    <scope>NUCLEOTIDE SEQUENCE [LARGE SCALE GENOMIC DNA]</scope>
    <source>
        <strain evidence="1 2">Lpp41</strain>
    </source>
</reference>
<dbReference type="InterPro" id="IPR007337">
    <property type="entry name" value="RelB/DinJ"/>
</dbReference>
<dbReference type="AlphaFoldDB" id="A0A829H475"/>
<gene>
    <name evidence="1" type="ORF">Lpp41_12632</name>
</gene>
<sequence length="97" mass="11117">PLVFMVPNGTIKLEVIFMTSQVHFRMSEKEKKDFEIVLSRVGLTPGEAFRIFAKKSIEAGGIPFEVSQPNTRLKKAIRSQDYVEFNDPEEGLDWLNE</sequence>
<name>A0A829H475_LACPA</name>
<dbReference type="GO" id="GO:0006355">
    <property type="term" value="P:regulation of DNA-templated transcription"/>
    <property type="evidence" value="ECO:0007669"/>
    <property type="project" value="InterPro"/>
</dbReference>
<dbReference type="Proteomes" id="UP000014244">
    <property type="component" value="Unassembled WGS sequence"/>
</dbReference>
<protein>
    <submittedName>
        <fullName evidence="1">DNA-damage-inducible protein</fullName>
    </submittedName>
</protein>
<evidence type="ECO:0000313" key="1">
    <source>
        <dbReference type="EMBL" id="EPC71083.1"/>
    </source>
</evidence>
<organism evidence="1 2">
    <name type="scientific">Lacticaseibacillus paracasei subsp. paracasei Lpp41</name>
    <dbReference type="NCBI Taxonomy" id="1256208"/>
    <lineage>
        <taxon>Bacteria</taxon>
        <taxon>Bacillati</taxon>
        <taxon>Bacillota</taxon>
        <taxon>Bacilli</taxon>
        <taxon>Lactobacillales</taxon>
        <taxon>Lactobacillaceae</taxon>
        <taxon>Lacticaseibacillus</taxon>
    </lineage>
</organism>
<evidence type="ECO:0000313" key="2">
    <source>
        <dbReference type="Proteomes" id="UP000014244"/>
    </source>
</evidence>
<feature type="non-terminal residue" evidence="1">
    <location>
        <position position="1"/>
    </location>
</feature>
<dbReference type="EMBL" id="ANKE01000603">
    <property type="protein sequence ID" value="EPC71083.1"/>
    <property type="molecule type" value="Genomic_DNA"/>
</dbReference>
<dbReference type="Gene3D" id="1.10.1220.10">
    <property type="entry name" value="Met repressor-like"/>
    <property type="match status" value="1"/>
</dbReference>
<accession>A0A829H475</accession>
<proteinExistence type="predicted"/>